<proteinExistence type="predicted"/>
<name>A0A8S5N6I6_9CAUD</name>
<reference evidence="1" key="1">
    <citation type="journal article" date="2021" name="Proc. Natl. Acad. Sci. U.S.A.">
        <title>A Catalog of Tens of Thousands of Viruses from Human Metagenomes Reveals Hidden Associations with Chronic Diseases.</title>
        <authorList>
            <person name="Tisza M.J."/>
            <person name="Buck C.B."/>
        </authorList>
    </citation>
    <scope>NUCLEOTIDE SEQUENCE</scope>
    <source>
        <strain evidence="1">Ct8ME27</strain>
    </source>
</reference>
<evidence type="ECO:0000313" key="1">
    <source>
        <dbReference type="EMBL" id="DAD90246.1"/>
    </source>
</evidence>
<protein>
    <submittedName>
        <fullName evidence="1">Uncharacterized protein</fullName>
    </submittedName>
</protein>
<sequence>MAITLKYQGQEKSRSRNEASFKETYQGTEAEVDSYISNLPEISTGVEGKGYLTSWRKFNAEGPIWCVEVEYTTSYDDFNNEDNQLYGKKSAQLSVRNLQMPLESNSNYLAKWNHYLLGLGNAGVPTFWNTAKNITLTPEQRAQYMWITSVSELPTEPDAEGNYWTILKEPTKPGVDYYDMALFVITESAKYGSATAAGNAISKNINTITSPSNTFGITRRKLEVG</sequence>
<dbReference type="EMBL" id="BK015080">
    <property type="protein sequence ID" value="DAD90246.1"/>
    <property type="molecule type" value="Genomic_DNA"/>
</dbReference>
<accession>A0A8S5N6I6</accession>
<organism evidence="1">
    <name type="scientific">Myoviridae sp. ct8ME27</name>
    <dbReference type="NCBI Taxonomy" id="2826622"/>
    <lineage>
        <taxon>Viruses</taxon>
        <taxon>Duplodnaviria</taxon>
        <taxon>Heunggongvirae</taxon>
        <taxon>Uroviricota</taxon>
        <taxon>Caudoviricetes</taxon>
    </lineage>
</organism>